<evidence type="ECO:0000256" key="3">
    <source>
        <dbReference type="ARBA" id="ARBA00022475"/>
    </source>
</evidence>
<evidence type="ECO:0000256" key="6">
    <source>
        <dbReference type="ARBA" id="ARBA00022989"/>
    </source>
</evidence>
<reference evidence="11 12" key="1">
    <citation type="submission" date="2024-09" db="EMBL/GenBank/DDBJ databases">
        <authorList>
            <person name="Sun Q."/>
            <person name="Mori K."/>
        </authorList>
    </citation>
    <scope>NUCLEOTIDE SEQUENCE [LARGE SCALE GENOMIC DNA]</scope>
    <source>
        <strain evidence="11 12">CCM 7904</strain>
    </source>
</reference>
<keyword evidence="5 9" id="KW-0812">Transmembrane</keyword>
<evidence type="ECO:0000256" key="8">
    <source>
        <dbReference type="ARBA" id="ARBA00023169"/>
    </source>
</evidence>
<keyword evidence="12" id="KW-1185">Reference proteome</keyword>
<dbReference type="PANTHER" id="PTHR30576:SF4">
    <property type="entry name" value="UNDECAPRENYL-PHOSPHATE GALACTOSE PHOSPHOTRANSFERASE"/>
    <property type="match status" value="1"/>
</dbReference>
<accession>A0ABV6CNB3</accession>
<dbReference type="EMBL" id="JBHLWQ010000180">
    <property type="protein sequence ID" value="MFC0202239.1"/>
    <property type="molecule type" value="Genomic_DNA"/>
</dbReference>
<feature type="domain" description="Bacterial sugar transferase" evidence="10">
    <location>
        <begin position="33"/>
        <end position="221"/>
    </location>
</feature>
<evidence type="ECO:0000256" key="7">
    <source>
        <dbReference type="ARBA" id="ARBA00023136"/>
    </source>
</evidence>
<keyword evidence="8" id="KW-0270">Exopolysaccharide synthesis</keyword>
<keyword evidence="7 9" id="KW-0472">Membrane</keyword>
<proteinExistence type="inferred from homology"/>
<name>A0ABV6CNB3_9RHOB</name>
<evidence type="ECO:0000256" key="5">
    <source>
        <dbReference type="ARBA" id="ARBA00022692"/>
    </source>
</evidence>
<evidence type="ECO:0000256" key="4">
    <source>
        <dbReference type="ARBA" id="ARBA00022679"/>
    </source>
</evidence>
<evidence type="ECO:0000259" key="10">
    <source>
        <dbReference type="Pfam" id="PF02397"/>
    </source>
</evidence>
<dbReference type="Proteomes" id="UP001589795">
    <property type="component" value="Unassembled WGS sequence"/>
</dbReference>
<protein>
    <submittedName>
        <fullName evidence="11">Sugar transferase</fullName>
    </submittedName>
</protein>
<comment type="similarity">
    <text evidence="2">Belongs to the bacterial sugar transferase family.</text>
</comment>
<keyword evidence="3" id="KW-1003">Cell membrane</keyword>
<organism evidence="11 12">
    <name type="scientific">Paracoccus rhizosphaerae</name>
    <dbReference type="NCBI Taxonomy" id="1133347"/>
    <lineage>
        <taxon>Bacteria</taxon>
        <taxon>Pseudomonadati</taxon>
        <taxon>Pseudomonadota</taxon>
        <taxon>Alphaproteobacteria</taxon>
        <taxon>Rhodobacterales</taxon>
        <taxon>Paracoccaceae</taxon>
        <taxon>Paracoccus</taxon>
    </lineage>
</organism>
<dbReference type="GO" id="GO:0016740">
    <property type="term" value="F:transferase activity"/>
    <property type="evidence" value="ECO:0007669"/>
    <property type="project" value="UniProtKB-KW"/>
</dbReference>
<evidence type="ECO:0000313" key="12">
    <source>
        <dbReference type="Proteomes" id="UP001589795"/>
    </source>
</evidence>
<keyword evidence="4 11" id="KW-0808">Transferase</keyword>
<evidence type="ECO:0000256" key="2">
    <source>
        <dbReference type="ARBA" id="ARBA00006464"/>
    </source>
</evidence>
<dbReference type="RefSeq" id="WP_265507534.1">
    <property type="nucleotide sequence ID" value="NZ_JAOTBE010000035.1"/>
</dbReference>
<gene>
    <name evidence="11" type="ORF">ACFFIZ_18490</name>
</gene>
<keyword evidence="6 9" id="KW-1133">Transmembrane helix</keyword>
<dbReference type="InterPro" id="IPR003362">
    <property type="entry name" value="Bact_transf"/>
</dbReference>
<evidence type="ECO:0000256" key="9">
    <source>
        <dbReference type="SAM" id="Phobius"/>
    </source>
</evidence>
<dbReference type="PANTHER" id="PTHR30576">
    <property type="entry name" value="COLANIC BIOSYNTHESIS UDP-GLUCOSE LIPID CARRIER TRANSFERASE"/>
    <property type="match status" value="1"/>
</dbReference>
<comment type="subcellular location">
    <subcellularLocation>
        <location evidence="1">Cell membrane</location>
    </subcellularLocation>
</comment>
<evidence type="ECO:0000313" key="11">
    <source>
        <dbReference type="EMBL" id="MFC0202239.1"/>
    </source>
</evidence>
<sequence length="226" mass="25261">MIHDDRLLDATGAELVGDFVSFEPHNLYMGGGKRLLDTAMIVAALPFILPIMLIVAVLVALDGGSPIYSQTRLGRGWKSFRLYKFRTMKTNSAELLAAHLAADPEAKAEWDLNQKLRNDPRITWAGRFLRKTSLDELPQLINVLLGQMSLVGPRPIMVEQRPLYPGHYYAAHRPGLTGLWQVSARNGTTFAARAIYDERYYRDLSLGLDISTIVRTFVVVARCTGC</sequence>
<dbReference type="Pfam" id="PF02397">
    <property type="entry name" value="Bac_transf"/>
    <property type="match status" value="1"/>
</dbReference>
<evidence type="ECO:0000256" key="1">
    <source>
        <dbReference type="ARBA" id="ARBA00004236"/>
    </source>
</evidence>
<feature type="transmembrane region" description="Helical" evidence="9">
    <location>
        <begin position="39"/>
        <end position="61"/>
    </location>
</feature>
<comment type="caution">
    <text evidence="11">The sequence shown here is derived from an EMBL/GenBank/DDBJ whole genome shotgun (WGS) entry which is preliminary data.</text>
</comment>